<organism evidence="1 2">
    <name type="scientific">Candidatus Ligilactobacillus excrementigallinarum</name>
    <dbReference type="NCBI Taxonomy" id="2838641"/>
    <lineage>
        <taxon>Bacteria</taxon>
        <taxon>Bacillati</taxon>
        <taxon>Bacillota</taxon>
        <taxon>Bacilli</taxon>
        <taxon>Lactobacillales</taxon>
        <taxon>Lactobacillaceae</taxon>
        <taxon>Ligilactobacillus</taxon>
    </lineage>
</organism>
<dbReference type="AlphaFoldDB" id="A0A9D2AA42"/>
<dbReference type="Proteomes" id="UP000823963">
    <property type="component" value="Unassembled WGS sequence"/>
</dbReference>
<reference evidence="1" key="1">
    <citation type="journal article" date="2021" name="PeerJ">
        <title>Extensive microbial diversity within the chicken gut microbiome revealed by metagenomics and culture.</title>
        <authorList>
            <person name="Gilroy R."/>
            <person name="Ravi A."/>
            <person name="Getino M."/>
            <person name="Pursley I."/>
            <person name="Horton D.L."/>
            <person name="Alikhan N.F."/>
            <person name="Baker D."/>
            <person name="Gharbi K."/>
            <person name="Hall N."/>
            <person name="Watson M."/>
            <person name="Adriaenssens E.M."/>
            <person name="Foster-Nyarko E."/>
            <person name="Jarju S."/>
            <person name="Secka A."/>
            <person name="Antonio M."/>
            <person name="Oren A."/>
            <person name="Chaudhuri R.R."/>
            <person name="La Ragione R."/>
            <person name="Hildebrand F."/>
            <person name="Pallen M.J."/>
        </authorList>
    </citation>
    <scope>NUCLEOTIDE SEQUENCE</scope>
    <source>
        <strain evidence="1">6627</strain>
    </source>
</reference>
<dbReference type="EMBL" id="DXFP01000049">
    <property type="protein sequence ID" value="HIX02124.1"/>
    <property type="molecule type" value="Genomic_DNA"/>
</dbReference>
<proteinExistence type="predicted"/>
<sequence>MKLVELKQAQKTAISNLKKRRFAELQFYTFKKDRSVIVKLTENAAQLIESGYYNETIDLDDSNAKRTLKTAFGREFPRSHKVYFSSVKAK</sequence>
<protein>
    <submittedName>
        <fullName evidence="1">Uncharacterized protein</fullName>
    </submittedName>
</protein>
<evidence type="ECO:0000313" key="2">
    <source>
        <dbReference type="Proteomes" id="UP000823963"/>
    </source>
</evidence>
<comment type="caution">
    <text evidence="1">The sequence shown here is derived from an EMBL/GenBank/DDBJ whole genome shotgun (WGS) entry which is preliminary data.</text>
</comment>
<name>A0A9D2AA42_9LACO</name>
<accession>A0A9D2AA42</accession>
<reference evidence="1" key="2">
    <citation type="submission" date="2021-04" db="EMBL/GenBank/DDBJ databases">
        <authorList>
            <person name="Gilroy R."/>
        </authorList>
    </citation>
    <scope>NUCLEOTIDE SEQUENCE</scope>
    <source>
        <strain evidence="1">6627</strain>
    </source>
</reference>
<evidence type="ECO:0000313" key="1">
    <source>
        <dbReference type="EMBL" id="HIX02124.1"/>
    </source>
</evidence>
<gene>
    <name evidence="1" type="ORF">H9861_05150</name>
</gene>